<dbReference type="Pfam" id="PF20121">
    <property type="entry name" value="DUF6511"/>
    <property type="match status" value="1"/>
</dbReference>
<evidence type="ECO:0000313" key="1">
    <source>
        <dbReference type="EMBL" id="MFC7422083.1"/>
    </source>
</evidence>
<protein>
    <submittedName>
        <fullName evidence="1">DUF6511 domain-containing protein</fullName>
    </submittedName>
</protein>
<name>A0ABW2R377_9NEIS</name>
<accession>A0ABW2R377</accession>
<gene>
    <name evidence="1" type="ORF">ACFQNF_19675</name>
</gene>
<keyword evidence="2" id="KW-1185">Reference proteome</keyword>
<organism evidence="1 2">
    <name type="scientific">Iodobacter arcticus</name>
    <dbReference type="NCBI Taxonomy" id="590593"/>
    <lineage>
        <taxon>Bacteria</taxon>
        <taxon>Pseudomonadati</taxon>
        <taxon>Pseudomonadota</taxon>
        <taxon>Betaproteobacteria</taxon>
        <taxon>Neisseriales</taxon>
        <taxon>Chitinibacteraceae</taxon>
        <taxon>Iodobacter</taxon>
    </lineage>
</organism>
<dbReference type="RefSeq" id="WP_380189882.1">
    <property type="nucleotide sequence ID" value="NZ_JBHTBQ010000044.1"/>
</dbReference>
<dbReference type="EMBL" id="JBHTBQ010000044">
    <property type="protein sequence ID" value="MFC7422083.1"/>
    <property type="molecule type" value="Genomic_DNA"/>
</dbReference>
<dbReference type="Proteomes" id="UP001596473">
    <property type="component" value="Unassembled WGS sequence"/>
</dbReference>
<reference evidence="2" key="1">
    <citation type="journal article" date="2019" name="Int. J. Syst. Evol. Microbiol.">
        <title>The Global Catalogue of Microorganisms (GCM) 10K type strain sequencing project: providing services to taxonomists for standard genome sequencing and annotation.</title>
        <authorList>
            <consortium name="The Broad Institute Genomics Platform"/>
            <consortium name="The Broad Institute Genome Sequencing Center for Infectious Disease"/>
            <person name="Wu L."/>
            <person name="Ma J."/>
        </authorList>
    </citation>
    <scope>NUCLEOTIDE SEQUENCE [LARGE SCALE GENOMIC DNA]</scope>
    <source>
        <strain evidence="2">CCUG 62945</strain>
    </source>
</reference>
<proteinExistence type="predicted"/>
<dbReference type="InterPro" id="IPR045422">
    <property type="entry name" value="DUF6511"/>
</dbReference>
<comment type="caution">
    <text evidence="1">The sequence shown here is derived from an EMBL/GenBank/DDBJ whole genome shotgun (WGS) entry which is preliminary data.</text>
</comment>
<sequence>MKCWVCKHQARGAGHRNNAQRQLDHVFCSQRCQDVFYKMYGEPTEIPTMNAIDFEMAAMRSCLKAFGQVASEIGFKKALGLYSEDEAMRVIDAIVLCYTRHMFASEDSRIRAESEAAEAVIKPSAVPISAAKSAKPDLFDVVSDLPWEPRK</sequence>
<evidence type="ECO:0000313" key="2">
    <source>
        <dbReference type="Proteomes" id="UP001596473"/>
    </source>
</evidence>